<organism evidence="4 5">
    <name type="scientific">Desulfosporosinus metallidurans</name>
    <dbReference type="NCBI Taxonomy" id="1888891"/>
    <lineage>
        <taxon>Bacteria</taxon>
        <taxon>Bacillati</taxon>
        <taxon>Bacillota</taxon>
        <taxon>Clostridia</taxon>
        <taxon>Eubacteriales</taxon>
        <taxon>Desulfitobacteriaceae</taxon>
        <taxon>Desulfosporosinus</taxon>
    </lineage>
</organism>
<dbReference type="Pfam" id="PF24828">
    <property type="entry name" value="DUF7713"/>
    <property type="match status" value="1"/>
</dbReference>
<evidence type="ECO:0000259" key="1">
    <source>
        <dbReference type="Pfam" id="PF24734"/>
    </source>
</evidence>
<feature type="domain" description="DUF7685" evidence="1">
    <location>
        <begin position="2"/>
        <end position="37"/>
    </location>
</feature>
<dbReference type="Proteomes" id="UP000186102">
    <property type="component" value="Unassembled WGS sequence"/>
</dbReference>
<dbReference type="OrthoDB" id="7601802at2"/>
<accession>A0A1Q8QLV7</accession>
<feature type="domain" description="DUF7686" evidence="2">
    <location>
        <begin position="41"/>
        <end position="107"/>
    </location>
</feature>
<dbReference type="InterPro" id="IPR056102">
    <property type="entry name" value="DUF7685"/>
</dbReference>
<gene>
    <name evidence="4" type="ORF">DSOL_4156</name>
</gene>
<feature type="domain" description="DUF7713" evidence="3">
    <location>
        <begin position="121"/>
        <end position="186"/>
    </location>
</feature>
<comment type="caution">
    <text evidence="4">The sequence shown here is derived from an EMBL/GenBank/DDBJ whole genome shotgun (WGS) entry which is preliminary data.</text>
</comment>
<evidence type="ECO:0000259" key="2">
    <source>
        <dbReference type="Pfam" id="PF24735"/>
    </source>
</evidence>
<protein>
    <submittedName>
        <fullName evidence="4">Uncharacterized protein</fullName>
    </submittedName>
</protein>
<dbReference type="InterPro" id="IPR056103">
    <property type="entry name" value="DUF7686"/>
</dbReference>
<dbReference type="Pfam" id="PF24734">
    <property type="entry name" value="DUF7685"/>
    <property type="match status" value="1"/>
</dbReference>
<sequence length="290" mass="33285">MKCKKCKSIEATIHVENVGDFCLDCHNDYMVELLGVSKMDDFPKIISGYDADGIMHRFEISNMIMPGFSVWKAEEMEGGYQFEILVKPEENQAVAIEHLHQKILTGLGYKTLIHLSDRYFIDNAIQIDKEQYSLNSVGTCRIQHAEEENQVYLVIDGKNIPLHDFGRALTAFEGFNMDFQIRDLSEEVLGKDIVLRRVSINPDVIIEHFERSLSWFLKGNFLSYKHESACGEALFERIEELELLCKYGNKEGAVEVGKRMKKRLISVEHDTDDFPDYLLKMIDQAIGTTS</sequence>
<evidence type="ECO:0000313" key="5">
    <source>
        <dbReference type="Proteomes" id="UP000186102"/>
    </source>
</evidence>
<evidence type="ECO:0000259" key="3">
    <source>
        <dbReference type="Pfam" id="PF24828"/>
    </source>
</evidence>
<dbReference type="AlphaFoldDB" id="A0A1Q8QLV7"/>
<name>A0A1Q8QLV7_9FIRM</name>
<dbReference type="RefSeq" id="WP_075366539.1">
    <property type="nucleotide sequence ID" value="NZ_MLBF01000045.1"/>
</dbReference>
<dbReference type="Pfam" id="PF24735">
    <property type="entry name" value="DUF7686"/>
    <property type="match status" value="1"/>
</dbReference>
<dbReference type="InterPro" id="IPR056130">
    <property type="entry name" value="DUF7713"/>
</dbReference>
<evidence type="ECO:0000313" key="4">
    <source>
        <dbReference type="EMBL" id="OLN28258.1"/>
    </source>
</evidence>
<keyword evidence="5" id="KW-1185">Reference proteome</keyword>
<proteinExistence type="predicted"/>
<reference evidence="4 5" key="1">
    <citation type="submission" date="2016-09" db="EMBL/GenBank/DDBJ databases">
        <title>Complete genome of Desulfosporosinus sp. OL.</title>
        <authorList>
            <person name="Mardanov A."/>
            <person name="Beletsky A."/>
            <person name="Panova A."/>
            <person name="Karnachuk O."/>
            <person name="Ravin N."/>
        </authorList>
    </citation>
    <scope>NUCLEOTIDE SEQUENCE [LARGE SCALE GENOMIC DNA]</scope>
    <source>
        <strain evidence="4 5">OL</strain>
    </source>
</reference>
<dbReference type="EMBL" id="MLBF01000045">
    <property type="protein sequence ID" value="OLN28258.1"/>
    <property type="molecule type" value="Genomic_DNA"/>
</dbReference>